<protein>
    <submittedName>
        <fullName evidence="1">DUF3168 domain-containing protein</fullName>
    </submittedName>
</protein>
<dbReference type="AlphaFoldDB" id="A0A412XV62"/>
<comment type="caution">
    <text evidence="1">The sequence shown here is derived from an EMBL/GenBank/DDBJ whole genome shotgun (WGS) entry which is preliminary data.</text>
</comment>
<organism evidence="1 2">
    <name type="scientific">Bacteroides intestinalis</name>
    <dbReference type="NCBI Taxonomy" id="329854"/>
    <lineage>
        <taxon>Bacteria</taxon>
        <taxon>Pseudomonadati</taxon>
        <taxon>Bacteroidota</taxon>
        <taxon>Bacteroidia</taxon>
        <taxon>Bacteroidales</taxon>
        <taxon>Bacteroidaceae</taxon>
        <taxon>Bacteroides</taxon>
    </lineage>
</organism>
<name>A0A412XV62_9BACE</name>
<accession>A0A412XV62</accession>
<reference evidence="1 2" key="1">
    <citation type="submission" date="2018-08" db="EMBL/GenBank/DDBJ databases">
        <title>A genome reference for cultivated species of the human gut microbiota.</title>
        <authorList>
            <person name="Zou Y."/>
            <person name="Xue W."/>
            <person name="Luo G."/>
        </authorList>
    </citation>
    <scope>NUCLEOTIDE SEQUENCE [LARGE SCALE GENOMIC DNA]</scope>
    <source>
        <strain evidence="1 2">AF14-32</strain>
    </source>
</reference>
<dbReference type="EMBL" id="QRZF01000020">
    <property type="protein sequence ID" value="RGV49007.1"/>
    <property type="molecule type" value="Genomic_DNA"/>
</dbReference>
<evidence type="ECO:0000313" key="1">
    <source>
        <dbReference type="EMBL" id="RGV49007.1"/>
    </source>
</evidence>
<sequence>MDMFKITTEVRTILLDNPNIVSLVEDKIFPVIAPDGTEGDFITYQRDGYKQTCTKYGVAEQIPYVNVAAVSDDYNCGQELASLIYDTLSGDFRNPDIHIQLEDSTEDFIDNKFIQVLQFSIQQK</sequence>
<gene>
    <name evidence="1" type="ORF">DWW10_20860</name>
</gene>
<dbReference type="RefSeq" id="WP_118487318.1">
    <property type="nucleotide sequence ID" value="NZ_QRZF01000020.1"/>
</dbReference>
<proteinExistence type="predicted"/>
<evidence type="ECO:0000313" key="2">
    <source>
        <dbReference type="Proteomes" id="UP000283850"/>
    </source>
</evidence>
<dbReference type="Proteomes" id="UP000283850">
    <property type="component" value="Unassembled WGS sequence"/>
</dbReference>